<keyword evidence="3" id="KW-1003">Cell membrane</keyword>
<proteinExistence type="predicted"/>
<dbReference type="CDD" id="cd06173">
    <property type="entry name" value="MFS_MefA_like"/>
    <property type="match status" value="1"/>
</dbReference>
<dbReference type="PROSITE" id="PS50850">
    <property type="entry name" value="MFS"/>
    <property type="match status" value="1"/>
</dbReference>
<dbReference type="InterPro" id="IPR020846">
    <property type="entry name" value="MFS_dom"/>
</dbReference>
<keyword evidence="5 7" id="KW-1133">Transmembrane helix</keyword>
<protein>
    <submittedName>
        <fullName evidence="9">MFS transporter</fullName>
    </submittedName>
</protein>
<dbReference type="AlphaFoldDB" id="A0A1B7LIB3"/>
<evidence type="ECO:0000313" key="9">
    <source>
        <dbReference type="EMBL" id="OAT86165.1"/>
    </source>
</evidence>
<dbReference type="GO" id="GO:0005886">
    <property type="term" value="C:plasma membrane"/>
    <property type="evidence" value="ECO:0007669"/>
    <property type="project" value="UniProtKB-SubCell"/>
</dbReference>
<evidence type="ECO:0000256" key="1">
    <source>
        <dbReference type="ARBA" id="ARBA00004651"/>
    </source>
</evidence>
<feature type="transmembrane region" description="Helical" evidence="7">
    <location>
        <begin position="386"/>
        <end position="404"/>
    </location>
</feature>
<evidence type="ECO:0000256" key="2">
    <source>
        <dbReference type="ARBA" id="ARBA00022448"/>
    </source>
</evidence>
<feature type="transmembrane region" description="Helical" evidence="7">
    <location>
        <begin position="182"/>
        <end position="203"/>
    </location>
</feature>
<keyword evidence="2" id="KW-0813">Transport</keyword>
<evidence type="ECO:0000256" key="3">
    <source>
        <dbReference type="ARBA" id="ARBA00022475"/>
    </source>
</evidence>
<dbReference type="EMBL" id="LYVF01000036">
    <property type="protein sequence ID" value="OAT86165.1"/>
    <property type="molecule type" value="Genomic_DNA"/>
</dbReference>
<evidence type="ECO:0000256" key="6">
    <source>
        <dbReference type="ARBA" id="ARBA00023136"/>
    </source>
</evidence>
<feature type="transmembrane region" description="Helical" evidence="7">
    <location>
        <begin position="358"/>
        <end position="380"/>
    </location>
</feature>
<dbReference type="Pfam" id="PF05977">
    <property type="entry name" value="MFS_3"/>
    <property type="match status" value="1"/>
</dbReference>
<evidence type="ECO:0000313" key="10">
    <source>
        <dbReference type="Proteomes" id="UP000078532"/>
    </source>
</evidence>
<feature type="transmembrane region" description="Helical" evidence="7">
    <location>
        <begin position="54"/>
        <end position="75"/>
    </location>
</feature>
<dbReference type="PANTHER" id="PTHR23513">
    <property type="entry name" value="INTEGRAL MEMBRANE EFFLUX PROTEIN-RELATED"/>
    <property type="match status" value="1"/>
</dbReference>
<keyword evidence="10" id="KW-1185">Reference proteome</keyword>
<feature type="transmembrane region" description="Helical" evidence="7">
    <location>
        <begin position="267"/>
        <end position="289"/>
    </location>
</feature>
<name>A0A1B7LIB3_9FIRM</name>
<gene>
    <name evidence="9" type="ORF">A6M21_16890</name>
</gene>
<evidence type="ECO:0000259" key="8">
    <source>
        <dbReference type="PROSITE" id="PS50850"/>
    </source>
</evidence>
<feature type="transmembrane region" description="Helical" evidence="7">
    <location>
        <begin position="24"/>
        <end position="48"/>
    </location>
</feature>
<sequence>MSNRTTVLRLPHAIDSLGERNFRLFWLGQAVSLMGTWMQSTAQGWLVLHLTNSAFLLGLVTSIQFLPLFLFSLPAGEIADRLPKKKVLYATQCSMMLLAAILGILILTGTVRYWHILLLAGLLGTANAFDNPTRQSFVPGLVEKKNIMNAIVLNSAAVQGARMVGPALAGLAIGRWGMASSFFLNAASFITVLFGLLLIRVPAKAAEKQGKIRPWPRIAEGLHYIRHSPPMLSTIMLMGLVSTFAINFTVLVPVLAKANLGQGAEGYGFLMSAMGIGALAGAIIMAMLSHLGPRRLFLYGGGTGLCLFQILLAATDNYRLAFLALGLTGWMSVTFITSANTRLQVETTDNLRGRVMSVYSLVFLGVNLPGSLLSGFLAHIWGAPAALAAGAAAGLVSIAAVFAWEQRAAARAGRSAAPDSDAGVHRPPPA</sequence>
<evidence type="ECO:0000256" key="7">
    <source>
        <dbReference type="SAM" id="Phobius"/>
    </source>
</evidence>
<comment type="subcellular location">
    <subcellularLocation>
        <location evidence="1">Cell membrane</location>
        <topology evidence="1">Multi-pass membrane protein</topology>
    </subcellularLocation>
</comment>
<accession>A0A1B7LIB3</accession>
<feature type="domain" description="Major facilitator superfamily (MFS) profile" evidence="8">
    <location>
        <begin position="21"/>
        <end position="408"/>
    </location>
</feature>
<dbReference type="Gene3D" id="1.20.1250.20">
    <property type="entry name" value="MFS general substrate transporter like domains"/>
    <property type="match status" value="1"/>
</dbReference>
<evidence type="ECO:0000256" key="5">
    <source>
        <dbReference type="ARBA" id="ARBA00022989"/>
    </source>
</evidence>
<feature type="transmembrane region" description="Helical" evidence="7">
    <location>
        <begin position="320"/>
        <end position="337"/>
    </location>
</feature>
<dbReference type="SUPFAM" id="SSF103473">
    <property type="entry name" value="MFS general substrate transporter"/>
    <property type="match status" value="1"/>
</dbReference>
<dbReference type="OrthoDB" id="9775268at2"/>
<keyword evidence="6 7" id="KW-0472">Membrane</keyword>
<dbReference type="PANTHER" id="PTHR23513:SF11">
    <property type="entry name" value="STAPHYLOFERRIN A TRANSPORTER"/>
    <property type="match status" value="1"/>
</dbReference>
<evidence type="ECO:0000256" key="4">
    <source>
        <dbReference type="ARBA" id="ARBA00022692"/>
    </source>
</evidence>
<dbReference type="Proteomes" id="UP000078532">
    <property type="component" value="Unassembled WGS sequence"/>
</dbReference>
<feature type="transmembrane region" description="Helical" evidence="7">
    <location>
        <begin position="87"/>
        <end position="107"/>
    </location>
</feature>
<comment type="caution">
    <text evidence="9">The sequence shown here is derived from an EMBL/GenBank/DDBJ whole genome shotgun (WGS) entry which is preliminary data.</text>
</comment>
<keyword evidence="4 7" id="KW-0812">Transmembrane</keyword>
<dbReference type="InterPro" id="IPR010290">
    <property type="entry name" value="TM_effector"/>
</dbReference>
<dbReference type="InterPro" id="IPR036259">
    <property type="entry name" value="MFS_trans_sf"/>
</dbReference>
<feature type="transmembrane region" description="Helical" evidence="7">
    <location>
        <begin position="296"/>
        <end position="314"/>
    </location>
</feature>
<dbReference type="STRING" id="1838280.A6M21_16890"/>
<dbReference type="GO" id="GO:0022857">
    <property type="term" value="F:transmembrane transporter activity"/>
    <property type="evidence" value="ECO:0007669"/>
    <property type="project" value="InterPro"/>
</dbReference>
<organism evidence="9 10">
    <name type="scientific">Desulfotomaculum copahuensis</name>
    <dbReference type="NCBI Taxonomy" id="1838280"/>
    <lineage>
        <taxon>Bacteria</taxon>
        <taxon>Bacillati</taxon>
        <taxon>Bacillota</taxon>
        <taxon>Clostridia</taxon>
        <taxon>Eubacteriales</taxon>
        <taxon>Desulfotomaculaceae</taxon>
        <taxon>Desulfotomaculum</taxon>
    </lineage>
</organism>
<dbReference type="RefSeq" id="WP_066666365.1">
    <property type="nucleotide sequence ID" value="NZ_LYVF01000036.1"/>
</dbReference>
<reference evidence="9 10" key="1">
    <citation type="submission" date="2016-04" db="EMBL/GenBank/DDBJ databases">
        <authorList>
            <person name="Evans L.H."/>
            <person name="Alamgir A."/>
            <person name="Owens N."/>
            <person name="Weber N.D."/>
            <person name="Virtaneva K."/>
            <person name="Barbian K."/>
            <person name="Babar A."/>
            <person name="Rosenke K."/>
        </authorList>
    </citation>
    <scope>NUCLEOTIDE SEQUENCE [LARGE SCALE GENOMIC DNA]</scope>
    <source>
        <strain evidence="9 10">LMa1</strain>
    </source>
</reference>
<feature type="transmembrane region" description="Helical" evidence="7">
    <location>
        <begin position="235"/>
        <end position="255"/>
    </location>
</feature>